<dbReference type="Proteomes" id="UP000245771">
    <property type="component" value="Unassembled WGS sequence"/>
</dbReference>
<feature type="region of interest" description="Disordered" evidence="2">
    <location>
        <begin position="1234"/>
        <end position="1272"/>
    </location>
</feature>
<dbReference type="AlphaFoldDB" id="A0A316VCM6"/>
<feature type="compositionally biased region" description="Basic and acidic residues" evidence="2">
    <location>
        <begin position="1234"/>
        <end position="1257"/>
    </location>
</feature>
<feature type="coiled-coil region" evidence="1">
    <location>
        <begin position="971"/>
        <end position="1065"/>
    </location>
</feature>
<organism evidence="3 4">
    <name type="scientific">Meira miltonrushii</name>
    <dbReference type="NCBI Taxonomy" id="1280837"/>
    <lineage>
        <taxon>Eukaryota</taxon>
        <taxon>Fungi</taxon>
        <taxon>Dikarya</taxon>
        <taxon>Basidiomycota</taxon>
        <taxon>Ustilaginomycotina</taxon>
        <taxon>Exobasidiomycetes</taxon>
        <taxon>Exobasidiales</taxon>
        <taxon>Brachybasidiaceae</taxon>
        <taxon>Meira</taxon>
    </lineage>
</organism>
<feature type="compositionally biased region" description="Low complexity" evidence="2">
    <location>
        <begin position="245"/>
        <end position="256"/>
    </location>
</feature>
<evidence type="ECO:0000256" key="2">
    <source>
        <dbReference type="SAM" id="MobiDB-lite"/>
    </source>
</evidence>
<dbReference type="InParanoid" id="A0A316VCM6"/>
<protein>
    <recommendedName>
        <fullName evidence="5">Hamartin-domain-containing protein</fullName>
    </recommendedName>
</protein>
<dbReference type="RefSeq" id="XP_025355719.1">
    <property type="nucleotide sequence ID" value="XM_025498733.1"/>
</dbReference>
<dbReference type="PANTHER" id="PTHR15154:SF2">
    <property type="entry name" value="HAMARTIN"/>
    <property type="match status" value="1"/>
</dbReference>
<evidence type="ECO:0000313" key="3">
    <source>
        <dbReference type="EMBL" id="PWN35417.1"/>
    </source>
</evidence>
<dbReference type="GeneID" id="37020514"/>
<evidence type="ECO:0000313" key="4">
    <source>
        <dbReference type="Proteomes" id="UP000245771"/>
    </source>
</evidence>
<feature type="compositionally biased region" description="Low complexity" evidence="2">
    <location>
        <begin position="86"/>
        <end position="103"/>
    </location>
</feature>
<proteinExistence type="predicted"/>
<dbReference type="GO" id="GO:0051726">
    <property type="term" value="P:regulation of cell cycle"/>
    <property type="evidence" value="ECO:0007669"/>
    <property type="project" value="TreeGrafter"/>
</dbReference>
<keyword evidence="1" id="KW-0175">Coiled coil</keyword>
<feature type="region of interest" description="Disordered" evidence="2">
    <location>
        <begin position="1159"/>
        <end position="1204"/>
    </location>
</feature>
<evidence type="ECO:0000256" key="1">
    <source>
        <dbReference type="SAM" id="Coils"/>
    </source>
</evidence>
<feature type="region of interest" description="Disordered" evidence="2">
    <location>
        <begin position="77"/>
        <end position="103"/>
    </location>
</feature>
<dbReference type="OrthoDB" id="28737at2759"/>
<feature type="region of interest" description="Disordered" evidence="2">
    <location>
        <begin position="706"/>
        <end position="736"/>
    </location>
</feature>
<feature type="region of interest" description="Disordered" evidence="2">
    <location>
        <begin position="302"/>
        <end position="342"/>
    </location>
</feature>
<feature type="region of interest" description="Disordered" evidence="2">
    <location>
        <begin position="818"/>
        <end position="879"/>
    </location>
</feature>
<feature type="compositionally biased region" description="Polar residues" evidence="2">
    <location>
        <begin position="850"/>
        <end position="866"/>
    </location>
</feature>
<dbReference type="STRING" id="1280837.A0A316VCM6"/>
<dbReference type="GO" id="GO:0032007">
    <property type="term" value="P:negative regulation of TOR signaling"/>
    <property type="evidence" value="ECO:0007669"/>
    <property type="project" value="TreeGrafter"/>
</dbReference>
<gene>
    <name evidence="3" type="ORF">FA14DRAFT_160568</name>
</gene>
<accession>A0A316VCM6</accession>
<feature type="compositionally biased region" description="Basic and acidic residues" evidence="2">
    <location>
        <begin position="1159"/>
        <end position="1172"/>
    </location>
</feature>
<dbReference type="Pfam" id="PF04388">
    <property type="entry name" value="Hamartin"/>
    <property type="match status" value="1"/>
</dbReference>
<dbReference type="PANTHER" id="PTHR15154">
    <property type="entry name" value="HAMARTIN"/>
    <property type="match status" value="1"/>
</dbReference>
<feature type="region of interest" description="Disordered" evidence="2">
    <location>
        <begin position="1"/>
        <end position="23"/>
    </location>
</feature>
<dbReference type="EMBL" id="KZ819603">
    <property type="protein sequence ID" value="PWN35417.1"/>
    <property type="molecule type" value="Genomic_DNA"/>
</dbReference>
<feature type="compositionally biased region" description="Polar residues" evidence="2">
    <location>
        <begin position="818"/>
        <end position="842"/>
    </location>
</feature>
<name>A0A316VCM6_9BASI</name>
<dbReference type="GO" id="GO:0033596">
    <property type="term" value="C:TSC1-TSC2 complex"/>
    <property type="evidence" value="ECO:0007669"/>
    <property type="project" value="TreeGrafter"/>
</dbReference>
<dbReference type="InterPro" id="IPR007483">
    <property type="entry name" value="Hamartin"/>
</dbReference>
<reference evidence="3 4" key="1">
    <citation type="journal article" date="2018" name="Mol. Biol. Evol.">
        <title>Broad Genomic Sampling Reveals a Smut Pathogenic Ancestry of the Fungal Clade Ustilaginomycotina.</title>
        <authorList>
            <person name="Kijpornyongpan T."/>
            <person name="Mondo S.J."/>
            <person name="Barry K."/>
            <person name="Sandor L."/>
            <person name="Lee J."/>
            <person name="Lipzen A."/>
            <person name="Pangilinan J."/>
            <person name="LaButti K."/>
            <person name="Hainaut M."/>
            <person name="Henrissat B."/>
            <person name="Grigoriev I.V."/>
            <person name="Spatafora J.W."/>
            <person name="Aime M.C."/>
        </authorList>
    </citation>
    <scope>NUCLEOTIDE SEQUENCE [LARGE SCALE GENOMIC DNA]</scope>
    <source>
        <strain evidence="3 4">MCA 3882</strain>
    </source>
</reference>
<sequence length="1272" mass="142717">MPPPHFQSSAPSGSNAASTSQANITSQISDLPKVHKQLVRDTLQFIRQSLVTNDVVPSPTNKTTTAAYDAIRKLTSDPTLQASDESATSQTSSGSRSRGTGSAAVVNNESANNALIEATQLRKQVGSIITNTLSRIFSDEMDQDSKPLTQLLVSYIHALHSILDPKCIVLEWWDVLIRPVLKDPHCNPSIARKAHQLVVWVMRSTPSSNYVDEPAPRAVWPAVPQSAIAAEHTRLPRQPGAAPYPASSTRAPSTSRSSEDGDARRSALFSTKINYGKATVDPLRRFTERIFDLYTTEASSTGMRDIEDDDIREVGIDQPSPSEERPTGLLDQQPSERKSENARQVANKSLELDVVSTWKGNLEAIILTFGEEKPKAFFHHLSESFLEPSSRIPILLLLTIFFRISSLHAYHVVKTPFVRFLLMSLQLDTSKTAAALGAFALSTLIPHIPNWIANGGAGGLPALLSILARIVDWRKLGPKWEDRENALLDDEGKEMEEWAQVQRISRRLNVRSDIEWKRLGTDSDNIAPGAPDAEKLFTFLYGIFPCNVIRFLRAPVDYLRKAEYESPFQADWDDIIDEIAVQNSSAPILRRHVLHPSLVDMDAESEITDKQRWREHDAADITAECVCLYIGGQFDGQELWLQSRRPSIIDHIPSLLKYRNSSASASSIGGLTNQRIASGLVQAANAVALSEAYDGSQTPVRFHRKRSVSENLGRRGSGESPLVQQHAAGRKRDLSVQPGQHAGTAMLTSPKMMPFSAQSSILANEADVFLQNHVRLRYGHGTDRTPSGSAGDPLSRSSSIHSHLKTFNIARASLSSTLMSPTASQQPMAPDSTINSKETNVNVPAGDTSAEASSPANQSRRSTISLSKDGKNENMSPNVFNSVTSPSIANRMMLSSTNDLLGSPALGMDLSKQTRSVLKEEVKQTIAYLKQENLQLRNELNYEIGQKDQMIRHIGRIHRDRIKDTVMEEERQNLYATLRSLRVQLRNLRSTQELSKAETIASKNRHASWENELNAKLKAFREEKKVWANEVRQLQIIKEDCEALIQKLEGQLHDNANEVFELREQCRRDAKKVGAILQYEDKMQKMEECLRMWDDDMAKFDTQRRQIEEMSNRYEELAMLLDATEADRRRAENDEMIARRQAESAEKELRATQALLERQVKAEHTMPKGSKETEEEIDGSGADLMVRRGSRARVQEDEEKERLRERIQRLEEELLEAKAQKEEWQMEELWKRLKGEQEKEEEKAKPFSDPHADHDVAPFELGQSQEETAEQQ</sequence>
<keyword evidence="4" id="KW-1185">Reference proteome</keyword>
<feature type="region of interest" description="Disordered" evidence="2">
    <location>
        <begin position="233"/>
        <end position="264"/>
    </location>
</feature>
<evidence type="ECO:0008006" key="5">
    <source>
        <dbReference type="Google" id="ProtNLM"/>
    </source>
</evidence>